<dbReference type="HOGENOM" id="CLU_3210265_0_0_1"/>
<proteinExistence type="predicted"/>
<keyword evidence="3" id="KW-1185">Reference proteome</keyword>
<keyword evidence="1" id="KW-1133">Transmembrane helix</keyword>
<dbReference type="EMBL" id="JH993903">
    <property type="protein sequence ID" value="ELQ75919.1"/>
    <property type="molecule type" value="Genomic_DNA"/>
</dbReference>
<protein>
    <submittedName>
        <fullName evidence="2">Uncharacterized protein</fullName>
    </submittedName>
</protein>
<dbReference type="AlphaFoldDB" id="L7JWW0"/>
<feature type="transmembrane region" description="Helical" evidence="1">
    <location>
        <begin position="22"/>
        <end position="41"/>
    </location>
</feature>
<keyword evidence="1" id="KW-0812">Transmembrane</keyword>
<evidence type="ECO:0000313" key="3">
    <source>
        <dbReference type="Proteomes" id="UP000011185"/>
    </source>
</evidence>
<feature type="non-terminal residue" evidence="2">
    <location>
        <position position="1"/>
    </location>
</feature>
<evidence type="ECO:0000256" key="1">
    <source>
        <dbReference type="SAM" id="Phobius"/>
    </source>
</evidence>
<name>L7JWW0_TRAHO</name>
<dbReference type="Proteomes" id="UP000011185">
    <property type="component" value="Unassembled WGS sequence"/>
</dbReference>
<gene>
    <name evidence="2" type="ORF">THOM_1117</name>
</gene>
<keyword evidence="1" id="KW-0472">Membrane</keyword>
<evidence type="ECO:0000313" key="2">
    <source>
        <dbReference type="EMBL" id="ELQ75919.1"/>
    </source>
</evidence>
<accession>L7JWW0</accession>
<dbReference type="VEuPathDB" id="MicrosporidiaDB:THOM_1117"/>
<organism evidence="2 3">
    <name type="scientific">Trachipleistophora hominis</name>
    <name type="common">Microsporidian parasite</name>
    <dbReference type="NCBI Taxonomy" id="72359"/>
    <lineage>
        <taxon>Eukaryota</taxon>
        <taxon>Fungi</taxon>
        <taxon>Fungi incertae sedis</taxon>
        <taxon>Microsporidia</taxon>
        <taxon>Pleistophoridae</taxon>
        <taxon>Trachipleistophora</taxon>
    </lineage>
</organism>
<dbReference type="InParanoid" id="L7JWW0"/>
<reference evidence="2 3" key="1">
    <citation type="journal article" date="2012" name="PLoS Pathog.">
        <title>The genome of the obligate intracellular parasite Trachipleistophora hominis: new insights into microsporidian genome dynamics and reductive evolution.</title>
        <authorList>
            <person name="Heinz E."/>
            <person name="Williams T.A."/>
            <person name="Nakjang S."/>
            <person name="Noel C.J."/>
            <person name="Swan D.C."/>
            <person name="Goldberg A.V."/>
            <person name="Harris S.R."/>
            <person name="Weinmaier T."/>
            <person name="Markert S."/>
            <person name="Becher D."/>
            <person name="Bernhardt J."/>
            <person name="Dagan T."/>
            <person name="Hacker C."/>
            <person name="Lucocq J.M."/>
            <person name="Schweder T."/>
            <person name="Rattei T."/>
            <person name="Hall N."/>
            <person name="Hirt R.P."/>
            <person name="Embley T.M."/>
        </authorList>
    </citation>
    <scope>NUCLEOTIDE SEQUENCE [LARGE SCALE GENOMIC DNA]</scope>
</reference>
<sequence>VFKVFYRKLYENGGKRFLWNDYGASLYINGILISLWLYGIVKHIN</sequence>